<gene>
    <name evidence="1" type="ORF">CC85DRAFT_285730</name>
</gene>
<accession>A0A0J1B3D0</accession>
<evidence type="ECO:0000313" key="1">
    <source>
        <dbReference type="EMBL" id="KLT42134.1"/>
    </source>
</evidence>
<dbReference type="EMBL" id="KQ087208">
    <property type="protein sequence ID" value="KLT42134.1"/>
    <property type="molecule type" value="Genomic_DNA"/>
</dbReference>
<evidence type="ECO:0000313" key="2">
    <source>
        <dbReference type="Proteomes" id="UP000053611"/>
    </source>
</evidence>
<protein>
    <submittedName>
        <fullName evidence="1">Uncharacterized protein</fullName>
    </submittedName>
</protein>
<dbReference type="GeneID" id="28983827"/>
<dbReference type="AlphaFoldDB" id="A0A0J1B3D0"/>
<dbReference type="RefSeq" id="XP_018278625.1">
    <property type="nucleotide sequence ID" value="XM_018423224.1"/>
</dbReference>
<proteinExistence type="predicted"/>
<keyword evidence="2" id="KW-1185">Reference proteome</keyword>
<reference evidence="1 2" key="1">
    <citation type="submission" date="2015-03" db="EMBL/GenBank/DDBJ databases">
        <title>Genomics and transcriptomics of the oil-accumulating basidiomycete yeast T. oleaginosus allow insights into substrate utilization and the diverse evolutionary trajectories of mating systems in fungi.</title>
        <authorList>
            <consortium name="DOE Joint Genome Institute"/>
            <person name="Kourist R."/>
            <person name="Kracht O."/>
            <person name="Bracharz F."/>
            <person name="Lipzen A."/>
            <person name="Nolan M."/>
            <person name="Ohm R."/>
            <person name="Grigoriev I."/>
            <person name="Sun S."/>
            <person name="Heitman J."/>
            <person name="Bruck T."/>
            <person name="Nowrousian M."/>
        </authorList>
    </citation>
    <scope>NUCLEOTIDE SEQUENCE [LARGE SCALE GENOMIC DNA]</scope>
    <source>
        <strain evidence="1 2">IBC0246</strain>
    </source>
</reference>
<sequence>MPVIQFVSISPDPRRSAPTLFTVVVCVSAVWPVHRRCLERSSIYCSGTAVVVCEEPCYDSIASETKQRSPRGQFLHSLP</sequence>
<dbReference type="Proteomes" id="UP000053611">
    <property type="component" value="Unassembled WGS sequence"/>
</dbReference>
<organism evidence="1 2">
    <name type="scientific">Cutaneotrichosporon oleaginosum</name>
    <dbReference type="NCBI Taxonomy" id="879819"/>
    <lineage>
        <taxon>Eukaryota</taxon>
        <taxon>Fungi</taxon>
        <taxon>Dikarya</taxon>
        <taxon>Basidiomycota</taxon>
        <taxon>Agaricomycotina</taxon>
        <taxon>Tremellomycetes</taxon>
        <taxon>Trichosporonales</taxon>
        <taxon>Trichosporonaceae</taxon>
        <taxon>Cutaneotrichosporon</taxon>
    </lineage>
</organism>
<name>A0A0J1B3D0_9TREE</name>